<reference evidence="1" key="2">
    <citation type="journal article" date="2015" name="Data Brief">
        <title>Shoot transcriptome of the giant reed, Arundo donax.</title>
        <authorList>
            <person name="Barrero R.A."/>
            <person name="Guerrero F.D."/>
            <person name="Moolhuijzen P."/>
            <person name="Goolsby J.A."/>
            <person name="Tidwell J."/>
            <person name="Bellgard S.E."/>
            <person name="Bellgard M.I."/>
        </authorList>
    </citation>
    <scope>NUCLEOTIDE SEQUENCE</scope>
    <source>
        <tissue evidence="1">Shoot tissue taken approximately 20 cm above the soil surface</tissue>
    </source>
</reference>
<evidence type="ECO:0000313" key="1">
    <source>
        <dbReference type="EMBL" id="JAD37956.1"/>
    </source>
</evidence>
<name>A0A0A8ZGM1_ARUDO</name>
<protein>
    <submittedName>
        <fullName evidence="1">Uncharacterized protein</fullName>
    </submittedName>
</protein>
<dbReference type="EMBL" id="GBRH01259939">
    <property type="protein sequence ID" value="JAD37956.1"/>
    <property type="molecule type" value="Transcribed_RNA"/>
</dbReference>
<dbReference type="AlphaFoldDB" id="A0A0A8ZGM1"/>
<sequence>MPKLDSKTKKHLKDYGLSQLLAVRETSLAPETCLRALTSS</sequence>
<accession>A0A0A8ZGM1</accession>
<proteinExistence type="predicted"/>
<reference evidence="1" key="1">
    <citation type="submission" date="2014-09" db="EMBL/GenBank/DDBJ databases">
        <authorList>
            <person name="Magalhaes I.L.F."/>
            <person name="Oliveira U."/>
            <person name="Santos F.R."/>
            <person name="Vidigal T.H.D.A."/>
            <person name="Brescovit A.D."/>
            <person name="Santos A.J."/>
        </authorList>
    </citation>
    <scope>NUCLEOTIDE SEQUENCE</scope>
    <source>
        <tissue evidence="1">Shoot tissue taken approximately 20 cm above the soil surface</tissue>
    </source>
</reference>
<organism evidence="1">
    <name type="scientific">Arundo donax</name>
    <name type="common">Giant reed</name>
    <name type="synonym">Donax arundinaceus</name>
    <dbReference type="NCBI Taxonomy" id="35708"/>
    <lineage>
        <taxon>Eukaryota</taxon>
        <taxon>Viridiplantae</taxon>
        <taxon>Streptophyta</taxon>
        <taxon>Embryophyta</taxon>
        <taxon>Tracheophyta</taxon>
        <taxon>Spermatophyta</taxon>
        <taxon>Magnoliopsida</taxon>
        <taxon>Liliopsida</taxon>
        <taxon>Poales</taxon>
        <taxon>Poaceae</taxon>
        <taxon>PACMAD clade</taxon>
        <taxon>Arundinoideae</taxon>
        <taxon>Arundineae</taxon>
        <taxon>Arundo</taxon>
    </lineage>
</organism>